<keyword evidence="2" id="KW-1133">Transmembrane helix</keyword>
<feature type="region of interest" description="Disordered" evidence="1">
    <location>
        <begin position="1"/>
        <end position="21"/>
    </location>
</feature>
<sequence>MDEMTNMNETTMENETSVEVVPEENVQMIDNEETSSNGSGFGLAVGAVGLVAAVGYGLYRKHKAKKQSKDEEKPKTKKKIVWQKPWKIEEADSAQENVPVEDVKETSEEK</sequence>
<keyword evidence="2" id="KW-0472">Membrane</keyword>
<keyword evidence="2" id="KW-0812">Transmembrane</keyword>
<reference evidence="3 4" key="1">
    <citation type="submission" date="2018-08" db="EMBL/GenBank/DDBJ databases">
        <title>A genome reference for cultivated species of the human gut microbiota.</title>
        <authorList>
            <person name="Zou Y."/>
            <person name="Xue W."/>
            <person name="Luo G."/>
        </authorList>
    </citation>
    <scope>NUCLEOTIDE SEQUENCE [LARGE SCALE GENOMIC DNA]</scope>
    <source>
        <strain evidence="3 4">AM42-11AC</strain>
    </source>
</reference>
<dbReference type="RefSeq" id="WP_117535327.1">
    <property type="nucleotide sequence ID" value="NZ_QVEZ01000002.1"/>
</dbReference>
<dbReference type="AlphaFoldDB" id="A0A3E2V7U2"/>
<evidence type="ECO:0000313" key="3">
    <source>
        <dbReference type="EMBL" id="RGC06582.1"/>
    </source>
</evidence>
<dbReference type="Proteomes" id="UP000261079">
    <property type="component" value="Unassembled WGS sequence"/>
</dbReference>
<proteinExistence type="predicted"/>
<name>A0A3E2V7U2_9FIRM</name>
<accession>A0A3E2V7U2</accession>
<feature type="transmembrane region" description="Helical" evidence="2">
    <location>
        <begin position="40"/>
        <end position="59"/>
    </location>
</feature>
<organism evidence="3 4">
    <name type="scientific">Faecalibacterium prausnitzii</name>
    <dbReference type="NCBI Taxonomy" id="853"/>
    <lineage>
        <taxon>Bacteria</taxon>
        <taxon>Bacillati</taxon>
        <taxon>Bacillota</taxon>
        <taxon>Clostridia</taxon>
        <taxon>Eubacteriales</taxon>
        <taxon>Oscillospiraceae</taxon>
        <taxon>Faecalibacterium</taxon>
    </lineage>
</organism>
<feature type="compositionally biased region" description="Basic and acidic residues" evidence="1">
    <location>
        <begin position="101"/>
        <end position="110"/>
    </location>
</feature>
<evidence type="ECO:0000256" key="2">
    <source>
        <dbReference type="SAM" id="Phobius"/>
    </source>
</evidence>
<evidence type="ECO:0000256" key="1">
    <source>
        <dbReference type="SAM" id="MobiDB-lite"/>
    </source>
</evidence>
<protein>
    <recommendedName>
        <fullName evidence="5">LPXTG cell wall anchor domain-containing protein</fullName>
    </recommendedName>
</protein>
<feature type="region of interest" description="Disordered" evidence="1">
    <location>
        <begin position="62"/>
        <end position="110"/>
    </location>
</feature>
<evidence type="ECO:0000313" key="4">
    <source>
        <dbReference type="Proteomes" id="UP000261079"/>
    </source>
</evidence>
<feature type="compositionally biased region" description="Low complexity" evidence="1">
    <location>
        <begin position="1"/>
        <end position="15"/>
    </location>
</feature>
<gene>
    <name evidence="3" type="ORF">DW905_04750</name>
</gene>
<evidence type="ECO:0008006" key="5">
    <source>
        <dbReference type="Google" id="ProtNLM"/>
    </source>
</evidence>
<comment type="caution">
    <text evidence="3">The sequence shown here is derived from an EMBL/GenBank/DDBJ whole genome shotgun (WGS) entry which is preliminary data.</text>
</comment>
<dbReference type="EMBL" id="QVEZ01000002">
    <property type="protein sequence ID" value="RGC06582.1"/>
    <property type="molecule type" value="Genomic_DNA"/>
</dbReference>